<evidence type="ECO:0000256" key="4">
    <source>
        <dbReference type="ARBA" id="ARBA00023128"/>
    </source>
</evidence>
<evidence type="ECO:0000256" key="7">
    <source>
        <dbReference type="SAM" id="MobiDB-lite"/>
    </source>
</evidence>
<evidence type="ECO:0000256" key="3">
    <source>
        <dbReference type="ARBA" id="ARBA00022946"/>
    </source>
</evidence>
<proteinExistence type="inferred from homology"/>
<keyword evidence="3" id="KW-0809">Transit peptide</keyword>
<name>A0A6A5YGQ0_9PLEO</name>
<accession>A0A6A5YGQ0</accession>
<dbReference type="GO" id="GO:0005743">
    <property type="term" value="C:mitochondrial inner membrane"/>
    <property type="evidence" value="ECO:0007669"/>
    <property type="project" value="UniProtKB-SubCell"/>
</dbReference>
<evidence type="ECO:0000313" key="8">
    <source>
        <dbReference type="EMBL" id="KAF2106205.1"/>
    </source>
</evidence>
<dbReference type="PANTHER" id="PTHR21181:SF13">
    <property type="entry name" value="NADH DEHYDROGENASE (UBIQUINONE) COMPLEX I, ASSEMBLY FACTOR 6"/>
    <property type="match status" value="1"/>
</dbReference>
<organism evidence="8 9">
    <name type="scientific">Lophiotrema nucula</name>
    <dbReference type="NCBI Taxonomy" id="690887"/>
    <lineage>
        <taxon>Eukaryota</taxon>
        <taxon>Fungi</taxon>
        <taxon>Dikarya</taxon>
        <taxon>Ascomycota</taxon>
        <taxon>Pezizomycotina</taxon>
        <taxon>Dothideomycetes</taxon>
        <taxon>Pleosporomycetidae</taxon>
        <taxon>Pleosporales</taxon>
        <taxon>Lophiotremataceae</taxon>
        <taxon>Lophiotrema</taxon>
    </lineage>
</organism>
<evidence type="ECO:0000313" key="9">
    <source>
        <dbReference type="Proteomes" id="UP000799770"/>
    </source>
</evidence>
<dbReference type="AlphaFoldDB" id="A0A6A5YGQ0"/>
<comment type="similarity">
    <text evidence="6">Belongs to the NDUFAF6 family.</text>
</comment>
<dbReference type="EMBL" id="ML977365">
    <property type="protein sequence ID" value="KAF2106205.1"/>
    <property type="molecule type" value="Genomic_DNA"/>
</dbReference>
<dbReference type="PANTHER" id="PTHR21181">
    <property type="match status" value="1"/>
</dbReference>
<evidence type="ECO:0000256" key="2">
    <source>
        <dbReference type="ARBA" id="ARBA00022792"/>
    </source>
</evidence>
<dbReference type="InterPro" id="IPR008949">
    <property type="entry name" value="Isoprenoid_synthase_dom_sf"/>
</dbReference>
<dbReference type="GO" id="GO:0032981">
    <property type="term" value="P:mitochondrial respiratory chain complex I assembly"/>
    <property type="evidence" value="ECO:0007669"/>
    <property type="project" value="TreeGrafter"/>
</dbReference>
<keyword evidence="5" id="KW-0472">Membrane</keyword>
<dbReference type="Proteomes" id="UP000799770">
    <property type="component" value="Unassembled WGS sequence"/>
</dbReference>
<keyword evidence="4" id="KW-0496">Mitochondrion</keyword>
<dbReference type="Gene3D" id="1.10.600.10">
    <property type="entry name" value="Farnesyl Diphosphate Synthase"/>
    <property type="match status" value="1"/>
</dbReference>
<protein>
    <submittedName>
        <fullName evidence="8">Squalene/phytoene synthase</fullName>
    </submittedName>
</protein>
<evidence type="ECO:0000256" key="1">
    <source>
        <dbReference type="ARBA" id="ARBA00004273"/>
    </source>
</evidence>
<keyword evidence="9" id="KW-1185">Reference proteome</keyword>
<gene>
    <name evidence="8" type="ORF">BDV96DRAFT_675567</name>
</gene>
<reference evidence="8" key="1">
    <citation type="journal article" date="2020" name="Stud. Mycol.">
        <title>101 Dothideomycetes genomes: a test case for predicting lifestyles and emergence of pathogens.</title>
        <authorList>
            <person name="Haridas S."/>
            <person name="Albert R."/>
            <person name="Binder M."/>
            <person name="Bloem J."/>
            <person name="Labutti K."/>
            <person name="Salamov A."/>
            <person name="Andreopoulos B."/>
            <person name="Baker S."/>
            <person name="Barry K."/>
            <person name="Bills G."/>
            <person name="Bluhm B."/>
            <person name="Cannon C."/>
            <person name="Castanera R."/>
            <person name="Culley D."/>
            <person name="Daum C."/>
            <person name="Ezra D."/>
            <person name="Gonzalez J."/>
            <person name="Henrissat B."/>
            <person name="Kuo A."/>
            <person name="Liang C."/>
            <person name="Lipzen A."/>
            <person name="Lutzoni F."/>
            <person name="Magnuson J."/>
            <person name="Mondo S."/>
            <person name="Nolan M."/>
            <person name="Ohm R."/>
            <person name="Pangilinan J."/>
            <person name="Park H.-J."/>
            <person name="Ramirez L."/>
            <person name="Alfaro M."/>
            <person name="Sun H."/>
            <person name="Tritt A."/>
            <person name="Yoshinaga Y."/>
            <person name="Zwiers L.-H."/>
            <person name="Turgeon B."/>
            <person name="Goodwin S."/>
            <person name="Spatafora J."/>
            <person name="Crous P."/>
            <person name="Grigoriev I."/>
        </authorList>
    </citation>
    <scope>NUCLEOTIDE SEQUENCE</scope>
    <source>
        <strain evidence="8">CBS 627.86</strain>
    </source>
</reference>
<dbReference type="OrthoDB" id="270318at2759"/>
<evidence type="ECO:0000256" key="5">
    <source>
        <dbReference type="ARBA" id="ARBA00023136"/>
    </source>
</evidence>
<feature type="region of interest" description="Disordered" evidence="7">
    <location>
        <begin position="1"/>
        <end position="32"/>
    </location>
</feature>
<dbReference type="Pfam" id="PF00494">
    <property type="entry name" value="SQS_PSY"/>
    <property type="match status" value="1"/>
</dbReference>
<dbReference type="InterPro" id="IPR002060">
    <property type="entry name" value="Squ/phyt_synthse"/>
</dbReference>
<keyword evidence="2" id="KW-0999">Mitochondrion inner membrane</keyword>
<comment type="subcellular location">
    <subcellularLocation>
        <location evidence="1">Mitochondrion inner membrane</location>
    </subcellularLocation>
</comment>
<sequence>MPEISMHPPKLPKLPQASRHSRTTPSRLPPLRCFHASRSLGNAARPSDSELSAARAHCAQLVRTYDTPSHVLQSFIPTSSRDAYLAIRAFNIDVARVADTTSTPTVGMMRMQFWRDTVAKALAGTPPKEPVAILLSKAAEDVQLRSEGKMRLSKSWFHRIISTREQHLSNPPYPSLLALETYAENTYSTMLYLTLSALPQASVTTDHIASHIGKAMGIAAVLRGIPLVAFPPTQQLGTSNSVTASFGRTQGAVLLPLDVMAEANVREEDVFRQGAAAPGLRDAVFTVATRANDHLITAREMLAKLRSDGNLGHEFEHQHEEEHQYSSQQLNAGTDTQIADVERAFGVFMPSIATQSWLDRLQKVDFDVFDASLRTADWRLPWKAYWAYNRRKL</sequence>
<dbReference type="SUPFAM" id="SSF48576">
    <property type="entry name" value="Terpenoid synthases"/>
    <property type="match status" value="1"/>
</dbReference>
<evidence type="ECO:0000256" key="6">
    <source>
        <dbReference type="ARBA" id="ARBA00038273"/>
    </source>
</evidence>